<evidence type="ECO:0000256" key="1">
    <source>
        <dbReference type="SAM" id="MobiDB-lite"/>
    </source>
</evidence>
<feature type="region of interest" description="Disordered" evidence="1">
    <location>
        <begin position="142"/>
        <end position="161"/>
    </location>
</feature>
<dbReference type="AlphaFoldDB" id="A0A4V1RTX8"/>
<dbReference type="Proteomes" id="UP000290759">
    <property type="component" value="Unassembled WGS sequence"/>
</dbReference>
<feature type="chain" id="PRO_5020500414" evidence="2">
    <location>
        <begin position="20"/>
        <end position="161"/>
    </location>
</feature>
<organism evidence="3 4">
    <name type="scientific">Lichenibacterium minor</name>
    <dbReference type="NCBI Taxonomy" id="2316528"/>
    <lineage>
        <taxon>Bacteria</taxon>
        <taxon>Pseudomonadati</taxon>
        <taxon>Pseudomonadota</taxon>
        <taxon>Alphaproteobacteria</taxon>
        <taxon>Hyphomicrobiales</taxon>
        <taxon>Lichenihabitantaceae</taxon>
        <taxon>Lichenibacterium</taxon>
    </lineage>
</organism>
<reference evidence="3 4" key="1">
    <citation type="submission" date="2018-12" db="EMBL/GenBank/DDBJ databases">
        <authorList>
            <person name="Grouzdev D.S."/>
            <person name="Krutkina M.S."/>
        </authorList>
    </citation>
    <scope>NUCLEOTIDE SEQUENCE [LARGE SCALE GENOMIC DNA]</scope>
    <source>
        <strain evidence="3 4">RmlP026</strain>
    </source>
</reference>
<accession>A0A4V1RTX8</accession>
<reference evidence="3 4" key="2">
    <citation type="submission" date="2019-02" db="EMBL/GenBank/DDBJ databases">
        <title>'Lichenibacterium ramalinii' gen. nov. sp. nov., 'Lichenibacterium minor' gen. nov. sp. nov.</title>
        <authorList>
            <person name="Pankratov T."/>
        </authorList>
    </citation>
    <scope>NUCLEOTIDE SEQUENCE [LARGE SCALE GENOMIC DNA]</scope>
    <source>
        <strain evidence="3 4">RmlP026</strain>
    </source>
</reference>
<protein>
    <submittedName>
        <fullName evidence="3">Uncharacterized protein</fullName>
    </submittedName>
</protein>
<evidence type="ECO:0000256" key="2">
    <source>
        <dbReference type="SAM" id="SignalP"/>
    </source>
</evidence>
<proteinExistence type="predicted"/>
<sequence>MRTLLVLCGMLLALGPARAGDDNGALLAGLVAAGEPLLARESALAQNAPGREAEVDEMIVAAGTRWMSDEHAFQDGLDRLLDRYRDLTPDVREGVINLIRLNNEMVNGMTALNLCNKAEAIWEFAVASQFLDHARDDLRGRVDPGWAPDRRLDPKAPGGCR</sequence>
<evidence type="ECO:0000313" key="3">
    <source>
        <dbReference type="EMBL" id="RYC29204.1"/>
    </source>
</evidence>
<feature type="compositionally biased region" description="Basic and acidic residues" evidence="1">
    <location>
        <begin position="142"/>
        <end position="154"/>
    </location>
</feature>
<keyword evidence="2" id="KW-0732">Signal</keyword>
<dbReference type="RefSeq" id="WP_129229706.1">
    <property type="nucleotide sequence ID" value="NZ_QYBB01000063.1"/>
</dbReference>
<name>A0A4V1RTX8_9HYPH</name>
<feature type="signal peptide" evidence="2">
    <location>
        <begin position="1"/>
        <end position="19"/>
    </location>
</feature>
<gene>
    <name evidence="3" type="ORF">D3273_25130</name>
</gene>
<dbReference type="EMBL" id="QYBB01000063">
    <property type="protein sequence ID" value="RYC29204.1"/>
    <property type="molecule type" value="Genomic_DNA"/>
</dbReference>
<comment type="caution">
    <text evidence="3">The sequence shown here is derived from an EMBL/GenBank/DDBJ whole genome shotgun (WGS) entry which is preliminary data.</text>
</comment>
<keyword evidence="4" id="KW-1185">Reference proteome</keyword>
<evidence type="ECO:0000313" key="4">
    <source>
        <dbReference type="Proteomes" id="UP000290759"/>
    </source>
</evidence>